<evidence type="ECO:0000256" key="1">
    <source>
        <dbReference type="SAM" id="Phobius"/>
    </source>
</evidence>
<dbReference type="EnsemblPlants" id="ORUFI09G13240.1">
    <property type="protein sequence ID" value="ORUFI09G13240.1"/>
    <property type="gene ID" value="ORUFI09G13240"/>
</dbReference>
<dbReference type="AlphaFoldDB" id="A0A0E0QS65"/>
<evidence type="ECO:0000313" key="2">
    <source>
        <dbReference type="EnsemblPlants" id="ORUFI09G13240.1"/>
    </source>
</evidence>
<reference evidence="2" key="2">
    <citation type="submission" date="2015-06" db="UniProtKB">
        <authorList>
            <consortium name="EnsemblPlants"/>
        </authorList>
    </citation>
    <scope>IDENTIFICATION</scope>
</reference>
<evidence type="ECO:0000313" key="3">
    <source>
        <dbReference type="Proteomes" id="UP000008022"/>
    </source>
</evidence>
<dbReference type="Proteomes" id="UP000008022">
    <property type="component" value="Unassembled WGS sequence"/>
</dbReference>
<dbReference type="Gramene" id="ORUFI09G13240.1">
    <property type="protein sequence ID" value="ORUFI09G13240.1"/>
    <property type="gene ID" value="ORUFI09G13240"/>
</dbReference>
<reference evidence="3" key="1">
    <citation type="submission" date="2013-06" db="EMBL/GenBank/DDBJ databases">
        <authorList>
            <person name="Zhao Q."/>
        </authorList>
    </citation>
    <scope>NUCLEOTIDE SEQUENCE</scope>
    <source>
        <strain evidence="3">cv. W1943</strain>
    </source>
</reference>
<sequence length="242" mass="26450">MDQYINQNWSEMKPAIVVSAVLVQVECKAPIDKCLTEASQAINKALEALMDKRLTEASQANNKALDVVVVAAPPAKKSEIEHAMWKQRMFAFAALGMAEGDEKKLATASLAYKNVANAVLTAAPAEKFKVMEESFKVAARQATVKSFEFFLNIIVALLLAAIAISAVLVQVECDAPVNQRLTEARQAINKAHDAPVDKRVTEASQDINEALDAVVAAAPPAKKAEIEDATWKHRMYSLRFRL</sequence>
<accession>A0A0E0QS65</accession>
<organism evidence="2 3">
    <name type="scientific">Oryza rufipogon</name>
    <name type="common">Brownbeard rice</name>
    <name type="synonym">Asian wild rice</name>
    <dbReference type="NCBI Taxonomy" id="4529"/>
    <lineage>
        <taxon>Eukaryota</taxon>
        <taxon>Viridiplantae</taxon>
        <taxon>Streptophyta</taxon>
        <taxon>Embryophyta</taxon>
        <taxon>Tracheophyta</taxon>
        <taxon>Spermatophyta</taxon>
        <taxon>Magnoliopsida</taxon>
        <taxon>Liliopsida</taxon>
        <taxon>Poales</taxon>
        <taxon>Poaceae</taxon>
        <taxon>BOP clade</taxon>
        <taxon>Oryzoideae</taxon>
        <taxon>Oryzeae</taxon>
        <taxon>Oryzinae</taxon>
        <taxon>Oryza</taxon>
    </lineage>
</organism>
<name>A0A0E0QS65_ORYRU</name>
<keyword evidence="1" id="KW-1133">Transmembrane helix</keyword>
<dbReference type="eggNOG" id="ENOG502R3UU">
    <property type="taxonomic scope" value="Eukaryota"/>
</dbReference>
<keyword evidence="1" id="KW-0472">Membrane</keyword>
<feature type="transmembrane region" description="Helical" evidence="1">
    <location>
        <begin position="149"/>
        <end position="169"/>
    </location>
</feature>
<protein>
    <submittedName>
        <fullName evidence="2">Uncharacterized protein</fullName>
    </submittedName>
</protein>
<dbReference type="OMA" id="MHSKVEK"/>
<keyword evidence="3" id="KW-1185">Reference proteome</keyword>
<proteinExistence type="predicted"/>
<keyword evidence="1" id="KW-0812">Transmembrane</keyword>
<dbReference type="HOGENOM" id="CLU_1148808_0_0_1"/>